<accession>A0A453R3I1</accession>
<dbReference type="Gramene" id="AET7Gv20447900.5">
    <property type="protein sequence ID" value="AET7Gv20447900.5"/>
    <property type="gene ID" value="AET7Gv20447900"/>
</dbReference>
<reference evidence="6" key="1">
    <citation type="journal article" date="2014" name="Science">
        <title>Ancient hybridizations among the ancestral genomes of bread wheat.</title>
        <authorList>
            <consortium name="International Wheat Genome Sequencing Consortium,"/>
            <person name="Marcussen T."/>
            <person name="Sandve S.R."/>
            <person name="Heier L."/>
            <person name="Spannagl M."/>
            <person name="Pfeifer M."/>
            <person name="Jakobsen K.S."/>
            <person name="Wulff B.B."/>
            <person name="Steuernagel B."/>
            <person name="Mayer K.F."/>
            <person name="Olsen O.A."/>
        </authorList>
    </citation>
    <scope>NUCLEOTIDE SEQUENCE [LARGE SCALE GENOMIC DNA]</scope>
    <source>
        <strain evidence="6">cv. AL8/78</strain>
    </source>
</reference>
<name>A0A453R3I1_AEGTS</name>
<dbReference type="GO" id="GO:0004861">
    <property type="term" value="F:cyclin-dependent protein serine/threonine kinase inhibitor activity"/>
    <property type="evidence" value="ECO:0007669"/>
    <property type="project" value="InterPro"/>
</dbReference>
<reference evidence="5" key="3">
    <citation type="journal article" date="2017" name="Nature">
        <title>Genome sequence of the progenitor of the wheat D genome Aegilops tauschii.</title>
        <authorList>
            <person name="Luo M.C."/>
            <person name="Gu Y.Q."/>
            <person name="Puiu D."/>
            <person name="Wang H."/>
            <person name="Twardziok S.O."/>
            <person name="Deal K.R."/>
            <person name="Huo N."/>
            <person name="Zhu T."/>
            <person name="Wang L."/>
            <person name="Wang Y."/>
            <person name="McGuire P.E."/>
            <person name="Liu S."/>
            <person name="Long H."/>
            <person name="Ramasamy R.K."/>
            <person name="Rodriguez J.C."/>
            <person name="Van S.L."/>
            <person name="Yuan L."/>
            <person name="Wang Z."/>
            <person name="Xia Z."/>
            <person name="Xiao L."/>
            <person name="Anderson O.D."/>
            <person name="Ouyang S."/>
            <person name="Liang Y."/>
            <person name="Zimin A.V."/>
            <person name="Pertea G."/>
            <person name="Qi P."/>
            <person name="Bennetzen J.L."/>
            <person name="Dai X."/>
            <person name="Dawson M.W."/>
            <person name="Muller H.G."/>
            <person name="Kugler K."/>
            <person name="Rivarola-Duarte L."/>
            <person name="Spannagl M."/>
            <person name="Mayer K.F.X."/>
            <person name="Lu F.H."/>
            <person name="Bevan M.W."/>
            <person name="Leroy P."/>
            <person name="Li P."/>
            <person name="You F.M."/>
            <person name="Sun Q."/>
            <person name="Liu Z."/>
            <person name="Lyons E."/>
            <person name="Wicker T."/>
            <person name="Salzberg S.L."/>
            <person name="Devos K.M."/>
            <person name="Dvorak J."/>
        </authorList>
    </citation>
    <scope>NUCLEOTIDE SEQUENCE [LARGE SCALE GENOMIC DNA]</scope>
    <source>
        <strain evidence="5">cv. AL8/78</strain>
    </source>
</reference>
<dbReference type="STRING" id="200361.A0A453R3I1"/>
<dbReference type="PANTHER" id="PTHR46776">
    <property type="entry name" value="CYCLIN-DEPENDENT KINASE INHIBITOR 4-RELATED"/>
    <property type="match status" value="1"/>
</dbReference>
<evidence type="ECO:0000313" key="5">
    <source>
        <dbReference type="EnsemblPlants" id="AET7Gv20447900.5"/>
    </source>
</evidence>
<feature type="compositionally biased region" description="Basic and acidic residues" evidence="3">
    <location>
        <begin position="195"/>
        <end position="213"/>
    </location>
</feature>
<dbReference type="InterPro" id="IPR003175">
    <property type="entry name" value="CDI_dom"/>
</dbReference>
<protein>
    <recommendedName>
        <fullName evidence="4">Cyclin-dependent kinase inhibitor domain-containing protein</fullName>
    </recommendedName>
</protein>
<reference evidence="6" key="2">
    <citation type="journal article" date="2017" name="Nat. Plants">
        <title>The Aegilops tauschii genome reveals multiple impacts of transposons.</title>
        <authorList>
            <person name="Zhao G."/>
            <person name="Zou C."/>
            <person name="Li K."/>
            <person name="Wang K."/>
            <person name="Li T."/>
            <person name="Gao L."/>
            <person name="Zhang X."/>
            <person name="Wang H."/>
            <person name="Yang Z."/>
            <person name="Liu X."/>
            <person name="Jiang W."/>
            <person name="Mao L."/>
            <person name="Kong X."/>
            <person name="Jiao Y."/>
            <person name="Jia J."/>
        </authorList>
    </citation>
    <scope>NUCLEOTIDE SEQUENCE [LARGE SCALE GENOMIC DNA]</scope>
    <source>
        <strain evidence="6">cv. AL8/78</strain>
    </source>
</reference>
<dbReference type="Gene3D" id="4.10.365.10">
    <property type="entry name" value="p27"/>
    <property type="match status" value="1"/>
</dbReference>
<keyword evidence="6" id="KW-1185">Reference proteome</keyword>
<dbReference type="EnsemblPlants" id="AET7Gv20447900.5">
    <property type="protein sequence ID" value="AET7Gv20447900.5"/>
    <property type="gene ID" value="AET7Gv20447900"/>
</dbReference>
<feature type="domain" description="Cyclin-dependent kinase inhibitor" evidence="4">
    <location>
        <begin position="282"/>
        <end position="326"/>
    </location>
</feature>
<organism evidence="5 6">
    <name type="scientific">Aegilops tauschii subsp. strangulata</name>
    <name type="common">Goatgrass</name>
    <dbReference type="NCBI Taxonomy" id="200361"/>
    <lineage>
        <taxon>Eukaryota</taxon>
        <taxon>Viridiplantae</taxon>
        <taxon>Streptophyta</taxon>
        <taxon>Embryophyta</taxon>
        <taxon>Tracheophyta</taxon>
        <taxon>Spermatophyta</taxon>
        <taxon>Magnoliopsida</taxon>
        <taxon>Liliopsida</taxon>
        <taxon>Poales</taxon>
        <taxon>Poaceae</taxon>
        <taxon>BOP clade</taxon>
        <taxon>Pooideae</taxon>
        <taxon>Triticodae</taxon>
        <taxon>Triticeae</taxon>
        <taxon>Triticinae</taxon>
        <taxon>Aegilops</taxon>
    </lineage>
</organism>
<reference evidence="5" key="4">
    <citation type="submission" date="2019-03" db="UniProtKB">
        <authorList>
            <consortium name="EnsemblPlants"/>
        </authorList>
    </citation>
    <scope>IDENTIFICATION</scope>
</reference>
<comment type="similarity">
    <text evidence="1">Belongs to the CDI family. ICK/KRP subfamily.</text>
</comment>
<proteinExistence type="inferred from homology"/>
<evidence type="ECO:0000259" key="4">
    <source>
        <dbReference type="Pfam" id="PF02234"/>
    </source>
</evidence>
<dbReference type="Proteomes" id="UP000015105">
    <property type="component" value="Chromosome 7D"/>
</dbReference>
<evidence type="ECO:0000256" key="2">
    <source>
        <dbReference type="ARBA" id="ARBA00023013"/>
    </source>
</evidence>
<evidence type="ECO:0000256" key="1">
    <source>
        <dbReference type="ARBA" id="ARBA00010274"/>
    </source>
</evidence>
<evidence type="ECO:0000256" key="3">
    <source>
        <dbReference type="SAM" id="MobiDB-lite"/>
    </source>
</evidence>
<keyword evidence="2" id="KW-0649">Protein kinase inhibitor</keyword>
<reference evidence="5" key="5">
    <citation type="journal article" date="2021" name="G3 (Bethesda)">
        <title>Aegilops tauschii genome assembly Aet v5.0 features greater sequence contiguity and improved annotation.</title>
        <authorList>
            <person name="Wang L."/>
            <person name="Zhu T."/>
            <person name="Rodriguez J.C."/>
            <person name="Deal K.R."/>
            <person name="Dubcovsky J."/>
            <person name="McGuire P.E."/>
            <person name="Lux T."/>
            <person name="Spannagl M."/>
            <person name="Mayer K.F.X."/>
            <person name="Baldrich P."/>
            <person name="Meyers B.C."/>
            <person name="Huo N."/>
            <person name="Gu Y.Q."/>
            <person name="Zhou H."/>
            <person name="Devos K.M."/>
            <person name="Bennetzen J.L."/>
            <person name="Unver T."/>
            <person name="Budak H."/>
            <person name="Gulick P.J."/>
            <person name="Galiba G."/>
            <person name="Kalapos B."/>
            <person name="Nelson D.R."/>
            <person name="Li P."/>
            <person name="You F.M."/>
            <person name="Luo M.C."/>
            <person name="Dvorak J."/>
        </authorList>
    </citation>
    <scope>NUCLEOTIDE SEQUENCE [LARGE SCALE GENOMIC DNA]</scope>
    <source>
        <strain evidence="5">cv. AL8/78</strain>
    </source>
</reference>
<sequence length="329" mass="34675">PRASARPSDPNPVGPTAPGICTPEERICWALSLSRKPAEANGQSDGFFLFVRSRMGKYMRKCRAAAAGGGRAAPAVVEHRAPVALGVRTRSRAAALDAKMRKQQQATTSTAARAVEDALLGRDGGDAAAGCYLHLRSRRLFMPAAAVVDQLRGQGVCEEASTAGLPDSGPSVEAAVGAGVSRCSSTASTAVDVAARERSGDEAEQACESRDVESSVSDSECGGRDRRETTPSSRSPVDLSDLESSQAADEQKHKGRRCPATTTTTAAPLHYDLEARARARMPPAAEIDEFFAAAEKAQAERFAAKYNFDVARGVPLNAGRFEWTPVATV</sequence>
<dbReference type="GO" id="GO:0051726">
    <property type="term" value="P:regulation of cell cycle"/>
    <property type="evidence" value="ECO:0007669"/>
    <property type="project" value="InterPro"/>
</dbReference>
<evidence type="ECO:0000313" key="6">
    <source>
        <dbReference type="Proteomes" id="UP000015105"/>
    </source>
</evidence>
<dbReference type="PIRSF" id="PIRSF017811">
    <property type="entry name" value="CDK_inhib_pln"/>
    <property type="match status" value="1"/>
</dbReference>
<dbReference type="InterPro" id="IPR044898">
    <property type="entry name" value="CDI_dom_sf"/>
</dbReference>
<dbReference type="GO" id="GO:0005634">
    <property type="term" value="C:nucleus"/>
    <property type="evidence" value="ECO:0007669"/>
    <property type="project" value="InterPro"/>
</dbReference>
<feature type="region of interest" description="Disordered" evidence="3">
    <location>
        <begin position="195"/>
        <end position="265"/>
    </location>
</feature>
<dbReference type="Pfam" id="PF02234">
    <property type="entry name" value="CDI"/>
    <property type="match status" value="1"/>
</dbReference>
<dbReference type="InterPro" id="IPR044275">
    <property type="entry name" value="KRP"/>
</dbReference>
<dbReference type="AlphaFoldDB" id="A0A453R3I1"/>